<dbReference type="Proteomes" id="UP001223646">
    <property type="component" value="Unassembled WGS sequence"/>
</dbReference>
<evidence type="ECO:0000313" key="2">
    <source>
        <dbReference type="EMBL" id="QPR31493.1"/>
    </source>
</evidence>
<dbReference type="Proteomes" id="UP001220238">
    <property type="component" value="Chromosome"/>
</dbReference>
<keyword evidence="6" id="KW-1185">Reference proteome</keyword>
<dbReference type="NCBIfam" id="TIGR03941">
    <property type="entry name" value="tRNA_deam_assoc"/>
    <property type="match status" value="1"/>
</dbReference>
<dbReference type="EMBL" id="CP120206">
    <property type="protein sequence ID" value="WET44357.1"/>
    <property type="molecule type" value="Genomic_DNA"/>
</dbReference>
<dbReference type="EMBL" id="CP066023">
    <property type="protein sequence ID" value="QQB83374.1"/>
    <property type="molecule type" value="Genomic_DNA"/>
</dbReference>
<dbReference type="AlphaFoldDB" id="A0A1V2C0P4"/>
<dbReference type="OrthoDB" id="5189541at2"/>
<name>A0A1V2C0P4_CORAY</name>
<evidence type="ECO:0000313" key="1">
    <source>
        <dbReference type="EMBL" id="MEO3716172.1"/>
    </source>
</evidence>
<dbReference type="EMBL" id="JASOOY020000003">
    <property type="protein sequence ID" value="MEO3716172.1"/>
    <property type="molecule type" value="Genomic_DNA"/>
</dbReference>
<sequence length="185" mass="20011">MSTTFSGGYTSDDDRSFAVAVTMGERGWRVVDLGDDATDSLADAAQALRNLRSERAAVGMLNIDDDYFILVRQGVGSLRVVLSDATAAVTDDIAADVFDELDLDIPDLDEDELDDVDAWAEGDMDILADLGCSEEALESICDDQSLWASEQLLAIAEELGCAEELADVADLDYDGDDDDYDPYDD</sequence>
<reference evidence="1" key="4">
    <citation type="submission" date="2024-05" db="EMBL/GenBank/DDBJ databases">
        <authorList>
            <person name="Wolfe A."/>
        </authorList>
    </citation>
    <scope>NUCLEOTIDE SEQUENCE</scope>
    <source>
        <strain evidence="1">UMB1064</strain>
    </source>
</reference>
<reference evidence="4" key="2">
    <citation type="submission" date="2023-03" db="EMBL/GenBank/DDBJ databases">
        <title>Corynebacterium amycolatum SB-1.</title>
        <authorList>
            <person name="Jo H."/>
        </authorList>
    </citation>
    <scope>NUCLEOTIDE SEQUENCE</scope>
    <source>
        <strain evidence="4">SB-1</strain>
    </source>
</reference>
<dbReference type="Proteomes" id="UP000595198">
    <property type="component" value="Chromosome"/>
</dbReference>
<dbReference type="Proteomes" id="UP000594774">
    <property type="component" value="Chromosome"/>
</dbReference>
<accession>A0A1V2C0P4</accession>
<dbReference type="InterPro" id="IPR023869">
    <property type="entry name" value="tRNA_Adeno_NH3ase_assoc_put"/>
</dbReference>
<evidence type="ECO:0000313" key="7">
    <source>
        <dbReference type="Proteomes" id="UP001223646"/>
    </source>
</evidence>
<evidence type="ECO:0000313" key="6">
    <source>
        <dbReference type="Proteomes" id="UP000595198"/>
    </source>
</evidence>
<evidence type="ECO:0000313" key="4">
    <source>
        <dbReference type="EMBL" id="WET44357.1"/>
    </source>
</evidence>
<organism evidence="1 7">
    <name type="scientific">Corynebacterium amycolatum</name>
    <dbReference type="NCBI Taxonomy" id="43765"/>
    <lineage>
        <taxon>Bacteria</taxon>
        <taxon>Bacillati</taxon>
        <taxon>Actinomycetota</taxon>
        <taxon>Actinomycetes</taxon>
        <taxon>Mycobacteriales</taxon>
        <taxon>Corynebacteriaceae</taxon>
        <taxon>Corynebacterium</taxon>
    </lineage>
</organism>
<reference evidence="1" key="3">
    <citation type="submission" date="2023-05" db="EMBL/GenBank/DDBJ databases">
        <authorList>
            <person name="Du J."/>
        </authorList>
    </citation>
    <scope>NUCLEOTIDE SEQUENCE</scope>
    <source>
        <strain evidence="1">UMB1064</strain>
    </source>
</reference>
<gene>
    <name evidence="2" type="ORF">I6G95_03325</name>
    <name evidence="3" type="ORF">I6H48_03915</name>
    <name evidence="4" type="ORF">P2W56_02605</name>
    <name evidence="1" type="ORF">QP460_001005</name>
</gene>
<protein>
    <submittedName>
        <fullName evidence="1">tRNA adenosine deaminase-associated protein</fullName>
    </submittedName>
</protein>
<dbReference type="EMBL" id="CP065628">
    <property type="protein sequence ID" value="QPR31493.1"/>
    <property type="molecule type" value="Genomic_DNA"/>
</dbReference>
<evidence type="ECO:0000313" key="5">
    <source>
        <dbReference type="Proteomes" id="UP000594774"/>
    </source>
</evidence>
<dbReference type="GeneID" id="92767812"/>
<evidence type="ECO:0000313" key="3">
    <source>
        <dbReference type="EMBL" id="QQB83374.1"/>
    </source>
</evidence>
<dbReference type="RefSeq" id="WP_005510946.1">
    <property type="nucleotide sequence ID" value="NZ_CP046975.1"/>
</dbReference>
<reference evidence="5 6" key="1">
    <citation type="submission" date="2020-12" db="EMBL/GenBank/DDBJ databases">
        <title>FDA dAtabase for Regulatory Grade micrObial Sequences (FDA-ARGOS): Supporting development and validation of Infectious Disease Dx tests.</title>
        <authorList>
            <person name="Sproer C."/>
            <person name="Gronow S."/>
            <person name="Severitt S."/>
            <person name="Schroder I."/>
            <person name="Tallon L."/>
            <person name="Sadzewicz L."/>
            <person name="Zhao X."/>
            <person name="Boylan J."/>
            <person name="Ott S."/>
            <person name="Bowen H."/>
            <person name="Vavikolanu K."/>
            <person name="Mehta A."/>
            <person name="Aluvathingal J."/>
            <person name="Nadendla S."/>
            <person name="Lowell S."/>
            <person name="Myers T."/>
            <person name="Yan Y."/>
            <person name="Sichtig H."/>
        </authorList>
    </citation>
    <scope>NUCLEOTIDE SEQUENCE [LARGE SCALE GENOMIC DNA]</scope>
    <source>
        <strain evidence="2 5">FDAARGOS_938</strain>
        <strain evidence="3 6">FDAARGOS_991</strain>
    </source>
</reference>
<proteinExistence type="predicted"/>